<evidence type="ECO:0000256" key="2">
    <source>
        <dbReference type="RuleBase" id="RU363044"/>
    </source>
</evidence>
<dbReference type="EMBL" id="CAJNOK010000001">
    <property type="protein sequence ID" value="CAF0720830.1"/>
    <property type="molecule type" value="Genomic_DNA"/>
</dbReference>
<keyword evidence="2" id="KW-0234">DNA repair</keyword>
<dbReference type="InterPro" id="IPR010285">
    <property type="entry name" value="DNA_helicase_pif1-like_DEAD"/>
</dbReference>
<evidence type="ECO:0000313" key="4">
    <source>
        <dbReference type="EMBL" id="CAF0720830.1"/>
    </source>
</evidence>
<comment type="similarity">
    <text evidence="2">Belongs to the helicase family.</text>
</comment>
<dbReference type="SUPFAM" id="SSF52540">
    <property type="entry name" value="P-loop containing nucleoside triphosphate hydrolases"/>
    <property type="match status" value="2"/>
</dbReference>
<keyword evidence="2" id="KW-0067">ATP-binding</keyword>
<dbReference type="Gene3D" id="3.40.50.300">
    <property type="entry name" value="P-loop containing nucleotide triphosphate hydrolases"/>
    <property type="match status" value="1"/>
</dbReference>
<keyword evidence="2" id="KW-0547">Nucleotide-binding</keyword>
<dbReference type="InterPro" id="IPR011343">
    <property type="entry name" value="DeoC"/>
</dbReference>
<dbReference type="GO" id="GO:0016787">
    <property type="term" value="F:hydrolase activity"/>
    <property type="evidence" value="ECO:0007669"/>
    <property type="project" value="UniProtKB-KW"/>
</dbReference>
<dbReference type="CDD" id="cd00959">
    <property type="entry name" value="DeoC"/>
    <property type="match status" value="1"/>
</dbReference>
<gene>
    <name evidence="4" type="ORF">OVA965_LOCUS28</name>
    <name evidence="5" type="ORF">TMI583_LOCUS28</name>
</gene>
<keyword evidence="2" id="KW-0227">DNA damage</keyword>
<dbReference type="EC" id="5.6.2.3" evidence="2"/>
<comment type="catalytic activity">
    <reaction evidence="2">
        <text>ATP + H2O = ADP + phosphate + H(+)</text>
        <dbReference type="Rhea" id="RHEA:13065"/>
        <dbReference type="ChEBI" id="CHEBI:15377"/>
        <dbReference type="ChEBI" id="CHEBI:15378"/>
        <dbReference type="ChEBI" id="CHEBI:30616"/>
        <dbReference type="ChEBI" id="CHEBI:43474"/>
        <dbReference type="ChEBI" id="CHEBI:456216"/>
        <dbReference type="EC" id="5.6.2.3"/>
    </reaction>
</comment>
<evidence type="ECO:0000259" key="3">
    <source>
        <dbReference type="Pfam" id="PF05970"/>
    </source>
</evidence>
<dbReference type="GO" id="GO:0006281">
    <property type="term" value="P:DNA repair"/>
    <property type="evidence" value="ECO:0007669"/>
    <property type="project" value="UniProtKB-KW"/>
</dbReference>
<dbReference type="GO" id="GO:0043139">
    <property type="term" value="F:5'-3' DNA helicase activity"/>
    <property type="evidence" value="ECO:0007669"/>
    <property type="project" value="UniProtKB-EC"/>
</dbReference>
<reference evidence="5" key="1">
    <citation type="submission" date="2021-02" db="EMBL/GenBank/DDBJ databases">
        <authorList>
            <person name="Nowell W R."/>
        </authorList>
    </citation>
    <scope>NUCLEOTIDE SEQUENCE</scope>
</reference>
<dbReference type="GO" id="GO:0005737">
    <property type="term" value="C:cytoplasm"/>
    <property type="evidence" value="ECO:0007669"/>
    <property type="project" value="InterPro"/>
</dbReference>
<dbReference type="Proteomes" id="UP000682733">
    <property type="component" value="Unassembled WGS sequence"/>
</dbReference>
<keyword evidence="1" id="KW-0963">Cytoplasm</keyword>
<dbReference type="GO" id="GO:0006310">
    <property type="term" value="P:DNA recombination"/>
    <property type="evidence" value="ECO:0007669"/>
    <property type="project" value="UniProtKB-KW"/>
</dbReference>
<dbReference type="GO" id="GO:0000723">
    <property type="term" value="P:telomere maintenance"/>
    <property type="evidence" value="ECO:0007669"/>
    <property type="project" value="InterPro"/>
</dbReference>
<dbReference type="GO" id="GO:0016052">
    <property type="term" value="P:carbohydrate catabolic process"/>
    <property type="evidence" value="ECO:0007669"/>
    <property type="project" value="TreeGrafter"/>
</dbReference>
<dbReference type="NCBIfam" id="TIGR00126">
    <property type="entry name" value="deoC"/>
    <property type="match status" value="1"/>
</dbReference>
<organism evidence="5 6">
    <name type="scientific">Didymodactylos carnosus</name>
    <dbReference type="NCBI Taxonomy" id="1234261"/>
    <lineage>
        <taxon>Eukaryota</taxon>
        <taxon>Metazoa</taxon>
        <taxon>Spiralia</taxon>
        <taxon>Gnathifera</taxon>
        <taxon>Rotifera</taxon>
        <taxon>Eurotatoria</taxon>
        <taxon>Bdelloidea</taxon>
        <taxon>Philodinida</taxon>
        <taxon>Philodinidae</taxon>
        <taxon>Didymodactylos</taxon>
    </lineage>
</organism>
<keyword evidence="2" id="KW-0378">Hydrolase</keyword>
<feature type="domain" description="DNA helicase Pif1-like DEAD-box helicase" evidence="3">
    <location>
        <begin position="141"/>
        <end position="333"/>
    </location>
</feature>
<dbReference type="SMART" id="SM01133">
    <property type="entry name" value="DeoC"/>
    <property type="match status" value="1"/>
</dbReference>
<dbReference type="InterPro" id="IPR027417">
    <property type="entry name" value="P-loop_NTPase"/>
</dbReference>
<comment type="cofactor">
    <cofactor evidence="2">
        <name>Mg(2+)</name>
        <dbReference type="ChEBI" id="CHEBI:18420"/>
    </cofactor>
</comment>
<comment type="caution">
    <text evidence="5">The sequence shown here is derived from an EMBL/GenBank/DDBJ whole genome shotgun (WGS) entry which is preliminary data.</text>
</comment>
<dbReference type="GO" id="GO:0005524">
    <property type="term" value="F:ATP binding"/>
    <property type="evidence" value="ECO:0007669"/>
    <property type="project" value="UniProtKB-KW"/>
</dbReference>
<accession>A0A8S2GCH9</accession>
<dbReference type="SUPFAM" id="SSF51569">
    <property type="entry name" value="Aldolase"/>
    <property type="match status" value="1"/>
</dbReference>
<keyword evidence="2" id="KW-0347">Helicase</keyword>
<dbReference type="GO" id="GO:0009264">
    <property type="term" value="P:deoxyribonucleotide catabolic process"/>
    <property type="evidence" value="ECO:0007669"/>
    <property type="project" value="InterPro"/>
</dbReference>
<dbReference type="GO" id="GO:0004139">
    <property type="term" value="F:deoxyribose-phosphate aldolase activity"/>
    <property type="evidence" value="ECO:0007669"/>
    <property type="project" value="InterPro"/>
</dbReference>
<dbReference type="InterPro" id="IPR002915">
    <property type="entry name" value="DeoC/FbaB/LacD_aldolase"/>
</dbReference>
<dbReference type="InterPro" id="IPR013785">
    <property type="entry name" value="Aldolase_TIM"/>
</dbReference>
<dbReference type="Pfam" id="PF05970">
    <property type="entry name" value="PIF1"/>
    <property type="match status" value="1"/>
</dbReference>
<evidence type="ECO:0000256" key="1">
    <source>
        <dbReference type="ARBA" id="ARBA00022490"/>
    </source>
</evidence>
<dbReference type="Proteomes" id="UP000677228">
    <property type="component" value="Unassembled WGS sequence"/>
</dbReference>
<dbReference type="PANTHER" id="PTHR10889">
    <property type="entry name" value="DEOXYRIBOSE-PHOSPHATE ALDOLASE"/>
    <property type="match status" value="1"/>
</dbReference>
<dbReference type="EMBL" id="CAJOBA010000001">
    <property type="protein sequence ID" value="CAF3491999.1"/>
    <property type="molecule type" value="Genomic_DNA"/>
</dbReference>
<name>A0A8S2GCH9_9BILA</name>
<sequence>METKAFEASDAISKGADEIDMVLNIARLVDGDLSYVAEEIRKLRSVTRGKILKVILETALLSEQQIIEAAKICVEASVDFVKTSTGFSTRGASVKDIELIKNTIGDRAQIKASGGVRSLVDLEAMVKAGATRIGTSTIELINSPKQCVLITGKAGTGKSSLLRHYLETSDRTKYAVLASTGIAAINVGGMTVHRFFSLPTSFISLSTLLKPTKRLTGIVKLIKAIIIDEISMIRPDMIDGMDRILRKVLNSELPFGGMKIVMFGDPYQLPPVIRRDEQVAFEHLGYRSPHFFDAFVFAKSPIHCQELLEIFRQTDREFINILEEVRFGQISSESLYTLNDRKSANISALNEAIMLCARSQQASEHNQRKLNELVGKTYRYEAIVEGEFRESSYPCDKELVLKEGAQVIMVRNDERGR</sequence>
<keyword evidence="2" id="KW-0233">DNA recombination</keyword>
<evidence type="ECO:0000313" key="5">
    <source>
        <dbReference type="EMBL" id="CAF3491999.1"/>
    </source>
</evidence>
<evidence type="ECO:0000313" key="6">
    <source>
        <dbReference type="Proteomes" id="UP000682733"/>
    </source>
</evidence>
<dbReference type="PANTHER" id="PTHR10889:SF1">
    <property type="entry name" value="DEOXYRIBOSE-PHOSPHATE ALDOLASE"/>
    <property type="match status" value="1"/>
</dbReference>
<proteinExistence type="inferred from homology"/>
<protein>
    <recommendedName>
        <fullName evidence="2">ATP-dependent DNA helicase</fullName>
        <ecNumber evidence="2">5.6.2.3</ecNumber>
    </recommendedName>
</protein>
<dbReference type="Pfam" id="PF01791">
    <property type="entry name" value="DeoC"/>
    <property type="match status" value="1"/>
</dbReference>
<dbReference type="Gene3D" id="3.20.20.70">
    <property type="entry name" value="Aldolase class I"/>
    <property type="match status" value="1"/>
</dbReference>
<dbReference type="AlphaFoldDB" id="A0A8S2GCH9"/>